<dbReference type="AlphaFoldDB" id="A0A9R0XZ85"/>
<dbReference type="Gene3D" id="3.40.50.1110">
    <property type="entry name" value="SGNH hydrolase"/>
    <property type="match status" value="1"/>
</dbReference>
<dbReference type="InterPro" id="IPR001087">
    <property type="entry name" value="GDSL"/>
</dbReference>
<dbReference type="SUPFAM" id="SSF52266">
    <property type="entry name" value="SGNH hydrolase"/>
    <property type="match status" value="1"/>
</dbReference>
<evidence type="ECO:0000256" key="1">
    <source>
        <dbReference type="ARBA" id="ARBA00008668"/>
    </source>
</evidence>
<dbReference type="PANTHER" id="PTHR45642">
    <property type="entry name" value="GDSL ESTERASE/LIPASE EXL3"/>
    <property type="match status" value="1"/>
</dbReference>
<gene>
    <name evidence="2" type="ORF">TRITD_6Av1G074010</name>
</gene>
<evidence type="ECO:0000313" key="3">
    <source>
        <dbReference type="Proteomes" id="UP000324705"/>
    </source>
</evidence>
<dbReference type="GO" id="GO:0016788">
    <property type="term" value="F:hydrolase activity, acting on ester bonds"/>
    <property type="evidence" value="ECO:0007669"/>
    <property type="project" value="InterPro"/>
</dbReference>
<evidence type="ECO:0000313" key="2">
    <source>
        <dbReference type="EMBL" id="VAI45172.1"/>
    </source>
</evidence>
<sequence length="377" mass="40838">MAIDEKATNLQGKNPQRKYMWYTNMSMRRYAPIIVLQLCILSGEPVAAKVPALLVFGDSTVDTGNNNYISTVVRSDFAPYGRDLRLGNGQPTGRFSNGRLTVDFISEAFGLPPLVPPYLDPSANMSSLASGACFASAGAGYDNATSDLMSVLTIWKELDYFKEYAAKLRSFQGEEKAQETLTEALYLVSMGTNDFLENYYAVPHGHGNAAKYPTAAAYGGYVLGVAESFVRALHALGARKVDLNGMPPMGCLPMERTLGGACTEEYNAVAEDYNAGLRAVIDRLNGELGGARIVYGDVYGPVSHALAHPAAYGLENVEAGCCGATWRFEMGYLCNARTPLTCADAGKFAFWDAIHPTERLHRALADAKMNTTLHVFL</sequence>
<keyword evidence="3" id="KW-1185">Reference proteome</keyword>
<comment type="similarity">
    <text evidence="1">Belongs to the 'GDSL' lipolytic enzyme family.</text>
</comment>
<dbReference type="EMBL" id="LT934121">
    <property type="protein sequence ID" value="VAI45172.1"/>
    <property type="molecule type" value="Genomic_DNA"/>
</dbReference>
<name>A0A9R0XZ85_TRITD</name>
<accession>A0A9R0XZ85</accession>
<proteinExistence type="inferred from homology"/>
<dbReference type="Pfam" id="PF00657">
    <property type="entry name" value="Lipase_GDSL"/>
    <property type="match status" value="1"/>
</dbReference>
<dbReference type="CDD" id="cd01837">
    <property type="entry name" value="SGNH_plant_lipase_like"/>
    <property type="match status" value="1"/>
</dbReference>
<evidence type="ECO:0008006" key="4">
    <source>
        <dbReference type="Google" id="ProtNLM"/>
    </source>
</evidence>
<dbReference type="Proteomes" id="UP000324705">
    <property type="component" value="Chromosome 6A"/>
</dbReference>
<dbReference type="InterPro" id="IPR050592">
    <property type="entry name" value="GDSL_lipolytic_enzyme"/>
</dbReference>
<dbReference type="InterPro" id="IPR035669">
    <property type="entry name" value="SGNH_plant_lipase-like"/>
</dbReference>
<reference evidence="2 3" key="1">
    <citation type="submission" date="2017-09" db="EMBL/GenBank/DDBJ databases">
        <authorList>
            <consortium name="International Durum Wheat Genome Sequencing Consortium (IDWGSC)"/>
            <person name="Milanesi L."/>
        </authorList>
    </citation>
    <scope>NUCLEOTIDE SEQUENCE [LARGE SCALE GENOMIC DNA]</scope>
    <source>
        <strain evidence="3">cv. Svevo</strain>
    </source>
</reference>
<protein>
    <recommendedName>
        <fullName evidence="4">GDSL esterase/lipase</fullName>
    </recommendedName>
</protein>
<dbReference type="Gramene" id="TRITD6Av1G074010.2">
    <property type="protein sequence ID" value="TRITD6Av1G074010.2"/>
    <property type="gene ID" value="TRITD6Av1G074010"/>
</dbReference>
<dbReference type="PANTHER" id="PTHR45642:SF151">
    <property type="entry name" value="OS04G0547800 PROTEIN"/>
    <property type="match status" value="1"/>
</dbReference>
<dbReference type="OMA" id="AFGIKPY"/>
<organism evidence="2 3">
    <name type="scientific">Triticum turgidum subsp. durum</name>
    <name type="common">Durum wheat</name>
    <name type="synonym">Triticum durum</name>
    <dbReference type="NCBI Taxonomy" id="4567"/>
    <lineage>
        <taxon>Eukaryota</taxon>
        <taxon>Viridiplantae</taxon>
        <taxon>Streptophyta</taxon>
        <taxon>Embryophyta</taxon>
        <taxon>Tracheophyta</taxon>
        <taxon>Spermatophyta</taxon>
        <taxon>Magnoliopsida</taxon>
        <taxon>Liliopsida</taxon>
        <taxon>Poales</taxon>
        <taxon>Poaceae</taxon>
        <taxon>BOP clade</taxon>
        <taxon>Pooideae</taxon>
        <taxon>Triticodae</taxon>
        <taxon>Triticeae</taxon>
        <taxon>Triticinae</taxon>
        <taxon>Triticum</taxon>
    </lineage>
</organism>
<dbReference type="InterPro" id="IPR036514">
    <property type="entry name" value="SGNH_hydro_sf"/>
</dbReference>